<accession>A0A0K1RCZ3</accession>
<dbReference type="RefSeq" id="WP_052205578.1">
    <property type="nucleotide sequence ID" value="NZ_CAMYAJ010000029.1"/>
</dbReference>
<name>A0A0K1RCZ3_9CORY</name>
<keyword evidence="2" id="KW-1185">Reference proteome</keyword>
<dbReference type="PATRIC" id="fig|156976.3.peg.1854"/>
<dbReference type="InterPro" id="IPR036397">
    <property type="entry name" value="RNaseH_sf"/>
</dbReference>
<dbReference type="KEGG" id="crie:AK829_09230"/>
<organism evidence="1 2">
    <name type="scientific">Corynebacterium riegelii</name>
    <dbReference type="NCBI Taxonomy" id="156976"/>
    <lineage>
        <taxon>Bacteria</taxon>
        <taxon>Bacillati</taxon>
        <taxon>Actinomycetota</taxon>
        <taxon>Actinomycetes</taxon>
        <taxon>Mycobacteriales</taxon>
        <taxon>Corynebacteriaceae</taxon>
        <taxon>Corynebacterium</taxon>
    </lineage>
</organism>
<evidence type="ECO:0000313" key="1">
    <source>
        <dbReference type="EMBL" id="AKV59295.1"/>
    </source>
</evidence>
<protein>
    <submittedName>
        <fullName evidence="1">DNA polymerase III subunit epsilon</fullName>
    </submittedName>
</protein>
<evidence type="ECO:0000313" key="2">
    <source>
        <dbReference type="Proteomes" id="UP000060016"/>
    </source>
</evidence>
<dbReference type="AlphaFoldDB" id="A0A0K1RCZ3"/>
<sequence length="332" mass="35679">MTYPYVALSVRANGIHPSNARLLTIDAVTFDAAGRIGEEFHQVLNPGTDPGPRHTHGLEVGDFAQAPRFARQLRTLDKLIDAKTLVLYDSPLDWGMIVSEAKRAMNAAARANRSRRGRGNKHRQRVGHVPKPEAIVDVLATVRRQGHIPVDARLEHVAELIGVVPVSGDARVRTLIAMFLALKEAGEVVSLNPADLAGDRFGLQRSQVRVDAAKAGNSSRAAGHTQTANARNAERVVYTPAEGLQRGMEFVVTDDVTVNPDVLIAAGVDAGLKYAEKLTRQTSVVVSEALAKGVELRGKAMHAFRKDVPILTASEFEAAVQTMADNSVGAGE</sequence>
<proteinExistence type="predicted"/>
<dbReference type="Gene3D" id="3.30.420.10">
    <property type="entry name" value="Ribonuclease H-like superfamily/Ribonuclease H"/>
    <property type="match status" value="1"/>
</dbReference>
<dbReference type="EMBL" id="CP012342">
    <property type="protein sequence ID" value="AKV59295.1"/>
    <property type="molecule type" value="Genomic_DNA"/>
</dbReference>
<reference evidence="1 2" key="1">
    <citation type="submission" date="2015-08" db="EMBL/GenBank/DDBJ databases">
        <authorList>
            <person name="Babu N.S."/>
            <person name="Beckwith C.J."/>
            <person name="Beseler K.G."/>
            <person name="Brison A."/>
            <person name="Carone J.V."/>
            <person name="Caskin T.P."/>
            <person name="Diamond M."/>
            <person name="Durham M.E."/>
            <person name="Foxe J.M."/>
            <person name="Go M."/>
            <person name="Henderson B.A."/>
            <person name="Jones I.B."/>
            <person name="McGettigan J.A."/>
            <person name="Micheletti S.J."/>
            <person name="Nasrallah M.E."/>
            <person name="Ortiz D."/>
            <person name="Piller C.R."/>
            <person name="Privatt S.R."/>
            <person name="Schneider S.L."/>
            <person name="Sharp S."/>
            <person name="Smith T.C."/>
            <person name="Stanton J.D."/>
            <person name="Ullery H.E."/>
            <person name="Wilson R.J."/>
            <person name="Serrano M.G."/>
            <person name="Buck G."/>
            <person name="Lee V."/>
            <person name="Wang Y."/>
            <person name="Carvalho R."/>
            <person name="Voegtly L."/>
            <person name="Shi R."/>
            <person name="Duckworth R."/>
            <person name="Johnson A."/>
            <person name="Loviza R."/>
            <person name="Walstead R."/>
            <person name="Shah Z."/>
            <person name="Kiflezghi M."/>
            <person name="Wade K."/>
            <person name="Ball S.L."/>
            <person name="Bradley K.W."/>
            <person name="Asai D.J."/>
            <person name="Bowman C.A."/>
            <person name="Russell D.A."/>
            <person name="Pope W.H."/>
            <person name="Jacobs-Sera D."/>
            <person name="Hendrix R.W."/>
            <person name="Hatfull G.F."/>
        </authorList>
    </citation>
    <scope>NUCLEOTIDE SEQUENCE [LARGE SCALE GENOMIC DNA]</scope>
    <source>
        <strain evidence="1 2">PUDD_83A45</strain>
    </source>
</reference>
<dbReference type="GO" id="GO:0003676">
    <property type="term" value="F:nucleic acid binding"/>
    <property type="evidence" value="ECO:0007669"/>
    <property type="project" value="InterPro"/>
</dbReference>
<dbReference type="Proteomes" id="UP000060016">
    <property type="component" value="Chromosome"/>
</dbReference>
<dbReference type="SUPFAM" id="SSF53098">
    <property type="entry name" value="Ribonuclease H-like"/>
    <property type="match status" value="1"/>
</dbReference>
<dbReference type="InterPro" id="IPR012337">
    <property type="entry name" value="RNaseH-like_sf"/>
</dbReference>
<dbReference type="STRING" id="156976.AK829_09230"/>
<gene>
    <name evidence="1" type="ORF">AK829_09230</name>
</gene>